<feature type="transmembrane region" description="Helical" evidence="7">
    <location>
        <begin position="187"/>
        <end position="204"/>
    </location>
</feature>
<evidence type="ECO:0000256" key="7">
    <source>
        <dbReference type="SAM" id="Phobius"/>
    </source>
</evidence>
<reference evidence="8" key="1">
    <citation type="submission" date="2021-02" db="EMBL/GenBank/DDBJ databases">
        <title>Genome-Resolved Metagenomics of a Microbial Community Performing Photosynthetic Biological Nutrient Removal.</title>
        <authorList>
            <person name="Mcdaniel E.A."/>
        </authorList>
    </citation>
    <scope>NUCLEOTIDE SEQUENCE</scope>
    <source>
        <strain evidence="8">UWPOB_OBS1</strain>
    </source>
</reference>
<dbReference type="Proteomes" id="UP000664277">
    <property type="component" value="Unassembled WGS sequence"/>
</dbReference>
<feature type="transmembrane region" description="Helical" evidence="7">
    <location>
        <begin position="21"/>
        <end position="44"/>
    </location>
</feature>
<comment type="similarity">
    <text evidence="2">Belongs to the nucleobase:cation symporter-2 (NCS2) (TC 2.A.40) family. Azg-like subfamily.</text>
</comment>
<evidence type="ECO:0000256" key="2">
    <source>
        <dbReference type="ARBA" id="ARBA00005697"/>
    </source>
</evidence>
<feature type="transmembrane region" description="Helical" evidence="7">
    <location>
        <begin position="304"/>
        <end position="326"/>
    </location>
</feature>
<evidence type="ECO:0000256" key="3">
    <source>
        <dbReference type="ARBA" id="ARBA00022448"/>
    </source>
</evidence>
<proteinExistence type="inferred from homology"/>
<evidence type="ECO:0000313" key="9">
    <source>
        <dbReference type="Proteomes" id="UP000664277"/>
    </source>
</evidence>
<dbReference type="Pfam" id="PF00860">
    <property type="entry name" value="Xan_ur_permease"/>
    <property type="match status" value="1"/>
</dbReference>
<feature type="transmembrane region" description="Helical" evidence="7">
    <location>
        <begin position="75"/>
        <end position="95"/>
    </location>
</feature>
<feature type="transmembrane region" description="Helical" evidence="7">
    <location>
        <begin position="101"/>
        <end position="121"/>
    </location>
</feature>
<keyword evidence="5 7" id="KW-1133">Transmembrane helix</keyword>
<organism evidence="8 9">
    <name type="scientific">Candidatus Obscuribacter phosphatis</name>
    <dbReference type="NCBI Taxonomy" id="1906157"/>
    <lineage>
        <taxon>Bacteria</taxon>
        <taxon>Bacillati</taxon>
        <taxon>Candidatus Melainabacteria</taxon>
        <taxon>Candidatus Obscuribacterales</taxon>
        <taxon>Candidatus Obscuribacteraceae</taxon>
        <taxon>Candidatus Obscuribacter</taxon>
    </lineage>
</organism>
<keyword evidence="6 7" id="KW-0472">Membrane</keyword>
<comment type="caution">
    <text evidence="8">The sequence shown here is derived from an EMBL/GenBank/DDBJ whole genome shotgun (WGS) entry which is preliminary data.</text>
</comment>
<dbReference type="PANTHER" id="PTHR43337">
    <property type="entry name" value="XANTHINE/URACIL PERMEASE C887.17-RELATED"/>
    <property type="match status" value="1"/>
</dbReference>
<feature type="transmembrane region" description="Helical" evidence="7">
    <location>
        <begin position="133"/>
        <end position="152"/>
    </location>
</feature>
<dbReference type="InterPro" id="IPR006043">
    <property type="entry name" value="NCS2"/>
</dbReference>
<gene>
    <name evidence="8" type="ORF">J0M35_07320</name>
</gene>
<dbReference type="AlphaFoldDB" id="A0A8J7P9U5"/>
<feature type="transmembrane region" description="Helical" evidence="7">
    <location>
        <begin position="338"/>
        <end position="359"/>
    </location>
</feature>
<feature type="transmembrane region" description="Helical" evidence="7">
    <location>
        <begin position="50"/>
        <end position="68"/>
    </location>
</feature>
<evidence type="ECO:0000256" key="6">
    <source>
        <dbReference type="ARBA" id="ARBA00023136"/>
    </source>
</evidence>
<dbReference type="EMBL" id="JAFLCK010000008">
    <property type="protein sequence ID" value="MBN8660157.1"/>
    <property type="molecule type" value="Genomic_DNA"/>
</dbReference>
<accession>A0A8J7P9U5</accession>
<evidence type="ECO:0000256" key="5">
    <source>
        <dbReference type="ARBA" id="ARBA00022989"/>
    </source>
</evidence>
<dbReference type="PANTHER" id="PTHR43337:SF1">
    <property type="entry name" value="XANTHINE_URACIL PERMEASE C887.17-RELATED"/>
    <property type="match status" value="1"/>
</dbReference>
<keyword evidence="4 7" id="KW-0812">Transmembrane</keyword>
<name>A0A8J7P9U5_9BACT</name>
<dbReference type="GO" id="GO:0012505">
    <property type="term" value="C:endomembrane system"/>
    <property type="evidence" value="ECO:0007669"/>
    <property type="project" value="UniProtKB-SubCell"/>
</dbReference>
<dbReference type="InterPro" id="IPR045018">
    <property type="entry name" value="Azg-like"/>
</dbReference>
<feature type="transmembrane region" description="Helical" evidence="7">
    <location>
        <begin position="365"/>
        <end position="384"/>
    </location>
</feature>
<sequence length="456" mass="48176">MQDYFKIKERGSSVKTEMLGGLTTFLTMAYIIVVNPAILAFAGIPTAPSTVATILTSVFGCLLMGLYANRPLAVAPYMGENAFIAFGLTALGIGWQQRLGAVFISGIIFLLLALLKIRPWLANSISLSMKHSFAAGIGLFLAMIGLYETGIIESAVTNMPVKSLLSADGLTLINPPVPLKLGPLHDPKVLVAIFGTVLTAVLMIRKIKGAMLIGIIASASLGLALGVSHGPKAIFSLPFSGDYTLAPIFLQLDILSCLKLSFLPILLTLFLMSFLDTLSTIVGVGANCGMLDEKGNLTDVEKPMIVDAASCIFSALVGSSTSGAFIESAAGIKEGARTGLASITTAGLFVLSAFFIPLIEPLQNLKFAYGPALICVGLLMLNSVKLIDIDDLTEAFPAFATIAIMVFTYSIANGLTAGLVLYLFLKLFTGRARDLNGGSVMLGLLCLMYFVWGLPH</sequence>
<feature type="transmembrane region" description="Helical" evidence="7">
    <location>
        <begin position="209"/>
        <end position="227"/>
    </location>
</feature>
<dbReference type="GO" id="GO:0005886">
    <property type="term" value="C:plasma membrane"/>
    <property type="evidence" value="ECO:0007669"/>
    <property type="project" value="TreeGrafter"/>
</dbReference>
<evidence type="ECO:0000313" key="8">
    <source>
        <dbReference type="EMBL" id="MBN8660157.1"/>
    </source>
</evidence>
<feature type="transmembrane region" description="Helical" evidence="7">
    <location>
        <begin position="262"/>
        <end position="284"/>
    </location>
</feature>
<evidence type="ECO:0000256" key="4">
    <source>
        <dbReference type="ARBA" id="ARBA00022692"/>
    </source>
</evidence>
<evidence type="ECO:0000256" key="1">
    <source>
        <dbReference type="ARBA" id="ARBA00004127"/>
    </source>
</evidence>
<protein>
    <submittedName>
        <fullName evidence="8">NCS2 family permease</fullName>
    </submittedName>
</protein>
<keyword evidence="3" id="KW-0813">Transport</keyword>
<comment type="subcellular location">
    <subcellularLocation>
        <location evidence="1">Endomembrane system</location>
        <topology evidence="1">Multi-pass membrane protein</topology>
    </subcellularLocation>
</comment>
<feature type="transmembrane region" description="Helical" evidence="7">
    <location>
        <begin position="396"/>
        <end position="425"/>
    </location>
</feature>
<feature type="transmembrane region" description="Helical" evidence="7">
    <location>
        <begin position="437"/>
        <end position="454"/>
    </location>
</feature>
<dbReference type="GO" id="GO:0005345">
    <property type="term" value="F:purine nucleobase transmembrane transporter activity"/>
    <property type="evidence" value="ECO:0007669"/>
    <property type="project" value="TreeGrafter"/>
</dbReference>